<dbReference type="InterPro" id="IPR031148">
    <property type="entry name" value="Plexin"/>
</dbReference>
<dbReference type="Gene3D" id="2.130.10.10">
    <property type="entry name" value="YVTN repeat-like/Quinoprotein amine dehydrogenase"/>
    <property type="match status" value="1"/>
</dbReference>
<evidence type="ECO:0000313" key="5">
    <source>
        <dbReference type="Proteomes" id="UP000735302"/>
    </source>
</evidence>
<dbReference type="PANTHER" id="PTHR22625">
    <property type="entry name" value="PLEXIN"/>
    <property type="match status" value="1"/>
</dbReference>
<dbReference type="SUPFAM" id="SSF101912">
    <property type="entry name" value="Sema domain"/>
    <property type="match status" value="1"/>
</dbReference>
<reference evidence="4 5" key="1">
    <citation type="journal article" date="2021" name="Elife">
        <title>Chloroplast acquisition without the gene transfer in kleptoplastic sea slugs, Plakobranchus ocellatus.</title>
        <authorList>
            <person name="Maeda T."/>
            <person name="Takahashi S."/>
            <person name="Yoshida T."/>
            <person name="Shimamura S."/>
            <person name="Takaki Y."/>
            <person name="Nagai Y."/>
            <person name="Toyoda A."/>
            <person name="Suzuki Y."/>
            <person name="Arimoto A."/>
            <person name="Ishii H."/>
            <person name="Satoh N."/>
            <person name="Nishiyama T."/>
            <person name="Hasebe M."/>
            <person name="Maruyama T."/>
            <person name="Minagawa J."/>
            <person name="Obokata J."/>
            <person name="Shigenobu S."/>
        </authorList>
    </citation>
    <scope>NUCLEOTIDE SEQUENCE [LARGE SCALE GENOMIC DNA]</scope>
</reference>
<dbReference type="GO" id="GO:0002116">
    <property type="term" value="C:semaphorin receptor complex"/>
    <property type="evidence" value="ECO:0007669"/>
    <property type="project" value="TreeGrafter"/>
</dbReference>
<feature type="region of interest" description="Disordered" evidence="2">
    <location>
        <begin position="353"/>
        <end position="381"/>
    </location>
</feature>
<name>A0AAV4AJ22_9GAST</name>
<dbReference type="EMBL" id="BLXT01003772">
    <property type="protein sequence ID" value="GFO06429.1"/>
    <property type="molecule type" value="Genomic_DNA"/>
</dbReference>
<feature type="domain" description="Sema" evidence="3">
    <location>
        <begin position="33"/>
        <end position="472"/>
    </location>
</feature>
<dbReference type="InterPro" id="IPR015943">
    <property type="entry name" value="WD40/YVTN_repeat-like_dom_sf"/>
</dbReference>
<evidence type="ECO:0000256" key="1">
    <source>
        <dbReference type="PROSITE-ProRule" id="PRU00352"/>
    </source>
</evidence>
<dbReference type="CDD" id="cd11236">
    <property type="entry name" value="Sema_plexin_like"/>
    <property type="match status" value="1"/>
</dbReference>
<protein>
    <submittedName>
        <fullName evidence="4">H(+)/cl(-) exchange transporter 3-like</fullName>
    </submittedName>
</protein>
<evidence type="ECO:0000259" key="3">
    <source>
        <dbReference type="PROSITE" id="PS51004"/>
    </source>
</evidence>
<feature type="compositionally biased region" description="Basic and acidic residues" evidence="2">
    <location>
        <begin position="442"/>
        <end position="452"/>
    </location>
</feature>
<dbReference type="SMART" id="SM00630">
    <property type="entry name" value="Sema"/>
    <property type="match status" value="1"/>
</dbReference>
<organism evidence="4 5">
    <name type="scientific">Plakobranchus ocellatus</name>
    <dbReference type="NCBI Taxonomy" id="259542"/>
    <lineage>
        <taxon>Eukaryota</taxon>
        <taxon>Metazoa</taxon>
        <taxon>Spiralia</taxon>
        <taxon>Lophotrochozoa</taxon>
        <taxon>Mollusca</taxon>
        <taxon>Gastropoda</taxon>
        <taxon>Heterobranchia</taxon>
        <taxon>Euthyneura</taxon>
        <taxon>Panpulmonata</taxon>
        <taxon>Sacoglossa</taxon>
        <taxon>Placobranchoidea</taxon>
        <taxon>Plakobranchidae</taxon>
        <taxon>Plakobranchus</taxon>
    </lineage>
</organism>
<comment type="caution">
    <text evidence="1">Lacks conserved residue(s) required for the propagation of feature annotation.</text>
</comment>
<dbReference type="GO" id="GO:0017154">
    <property type="term" value="F:semaphorin receptor activity"/>
    <property type="evidence" value="ECO:0007669"/>
    <property type="project" value="InterPro"/>
</dbReference>
<evidence type="ECO:0000256" key="2">
    <source>
        <dbReference type="SAM" id="MobiDB-lite"/>
    </source>
</evidence>
<feature type="region of interest" description="Disordered" evidence="2">
    <location>
        <begin position="414"/>
        <end position="472"/>
    </location>
</feature>
<dbReference type="AlphaFoldDB" id="A0AAV4AJ22"/>
<dbReference type="InterPro" id="IPR036352">
    <property type="entry name" value="Semap_dom_sf"/>
</dbReference>
<dbReference type="Proteomes" id="UP000735302">
    <property type="component" value="Unassembled WGS sequence"/>
</dbReference>
<dbReference type="InterPro" id="IPR001627">
    <property type="entry name" value="Semap_dom"/>
</dbReference>
<evidence type="ECO:0000313" key="4">
    <source>
        <dbReference type="EMBL" id="GFO06429.1"/>
    </source>
</evidence>
<proteinExistence type="predicted"/>
<dbReference type="PANTHER" id="PTHR22625:SF70">
    <property type="entry name" value="PLEXIN A, ISOFORM A"/>
    <property type="match status" value="1"/>
</dbReference>
<dbReference type="PROSITE" id="PS51004">
    <property type="entry name" value="SEMA"/>
    <property type="match status" value="1"/>
</dbReference>
<dbReference type="GO" id="GO:0005886">
    <property type="term" value="C:plasma membrane"/>
    <property type="evidence" value="ECO:0007669"/>
    <property type="project" value="TreeGrafter"/>
</dbReference>
<feature type="compositionally biased region" description="Basic residues" evidence="2">
    <location>
        <begin position="453"/>
        <end position="466"/>
    </location>
</feature>
<comment type="caution">
    <text evidence="4">The sequence shown here is derived from an EMBL/GenBank/DDBJ whole genome shotgun (WGS) entry which is preliminary data.</text>
</comment>
<gene>
    <name evidence="4" type="ORF">PoB_003293400</name>
</gene>
<accession>A0AAV4AJ22</accession>
<keyword evidence="5" id="KW-1185">Reference proteome</keyword>
<sequence length="472" mass="52929">MASFRKRTDTCFSRRTEQRTFSNARCYFASALLLLLIVLTLPTMVQMKYLGPKLSRLVMDEQTGVVFVGGENRLYQLTDGLKLLVEVKTGPMDDSDKCFPPPEACFVNRTATNNYNKILVVDKDRRNLIACGSVYQGKCEARSLMNISDVLPGKQDDDMINFAVVANDETSSSEAFIARGLPQLGTVMYVASTYSGKSPESQVYREQVPAIATRSLNRRNRFSLTEGGGSFSESRVSAIFIKSEVAPQYPIQYVTGFSSGNFSYFLTVQRDTVSRLQHGKLLTKIVQICHDDAFYYSYSDIPLRCASETPGAGIDEDYNVLQAARVIYPGEQLAENLFADNNPGDVLVGVFTRDNSQTGSGRQGTFGAGNKHRRSGPSSRGVDSAVCVFTMAEIRRKFLENIKLCHQGNSSVSGGGYLRVGPRGNCNQQLGKHKKETEQDEENKNKMKDNNERRRRRRREWRRKMKKEGERN</sequence>
<dbReference type="GO" id="GO:0030334">
    <property type="term" value="P:regulation of cell migration"/>
    <property type="evidence" value="ECO:0007669"/>
    <property type="project" value="TreeGrafter"/>
</dbReference>